<reference evidence="2" key="1">
    <citation type="journal article" date="2019" name="Int. J. Syst. Evol. Microbiol.">
        <title>The Global Catalogue of Microorganisms (GCM) 10K type strain sequencing project: providing services to taxonomists for standard genome sequencing and annotation.</title>
        <authorList>
            <consortium name="The Broad Institute Genomics Platform"/>
            <consortium name="The Broad Institute Genome Sequencing Center for Infectious Disease"/>
            <person name="Wu L."/>
            <person name="Ma J."/>
        </authorList>
    </citation>
    <scope>NUCLEOTIDE SEQUENCE [LARGE SCALE GENOMIC DNA]</scope>
    <source>
        <strain evidence="2">CCM 8951</strain>
    </source>
</reference>
<keyword evidence="2" id="KW-1185">Reference proteome</keyword>
<sequence>MKTIWSLDPKSLGQTKQVDESYQVNPLFETEVALPTGLLIPAWDSKAQGWYDAGGGVGEKYDPVSKMVAQLLLKNASLEARVATLEGVSADVSK</sequence>
<comment type="caution">
    <text evidence="1">The sequence shown here is derived from an EMBL/GenBank/DDBJ whole genome shotgun (WGS) entry which is preliminary data.</text>
</comment>
<protein>
    <recommendedName>
        <fullName evidence="3">Peptidase S74 domain-containing protein</fullName>
    </recommendedName>
</protein>
<evidence type="ECO:0000313" key="1">
    <source>
        <dbReference type="EMBL" id="MFD1466464.1"/>
    </source>
</evidence>
<name>A0ABW4DPA6_9LACO</name>
<gene>
    <name evidence="1" type="ORF">ACFQ4L_10365</name>
</gene>
<evidence type="ECO:0000313" key="2">
    <source>
        <dbReference type="Proteomes" id="UP001597244"/>
    </source>
</evidence>
<dbReference type="EMBL" id="JBHTOF010000103">
    <property type="protein sequence ID" value="MFD1466464.1"/>
    <property type="molecule type" value="Genomic_DNA"/>
</dbReference>
<organism evidence="1 2">
    <name type="scientific">Lapidilactobacillus mulanensis</name>
    <dbReference type="NCBI Taxonomy" id="2485999"/>
    <lineage>
        <taxon>Bacteria</taxon>
        <taxon>Bacillati</taxon>
        <taxon>Bacillota</taxon>
        <taxon>Bacilli</taxon>
        <taxon>Lactobacillales</taxon>
        <taxon>Lactobacillaceae</taxon>
        <taxon>Lapidilactobacillus</taxon>
    </lineage>
</organism>
<dbReference type="RefSeq" id="WP_125577443.1">
    <property type="nucleotide sequence ID" value="NZ_JBHTOF010000103.1"/>
</dbReference>
<dbReference type="Proteomes" id="UP001597244">
    <property type="component" value="Unassembled WGS sequence"/>
</dbReference>
<evidence type="ECO:0008006" key="3">
    <source>
        <dbReference type="Google" id="ProtNLM"/>
    </source>
</evidence>
<proteinExistence type="predicted"/>
<accession>A0ABW4DPA6</accession>